<name>A0AAD4HE90_9AGAM</name>
<accession>A0AAD4HE90</accession>
<gene>
    <name evidence="2" type="ORF">F5891DRAFT_986929</name>
</gene>
<reference evidence="2" key="1">
    <citation type="journal article" date="2020" name="New Phytol.">
        <title>Comparative genomics reveals dynamic genome evolution in host specialist ectomycorrhizal fungi.</title>
        <authorList>
            <person name="Lofgren L.A."/>
            <person name="Nguyen N.H."/>
            <person name="Vilgalys R."/>
            <person name="Ruytinx J."/>
            <person name="Liao H.L."/>
            <person name="Branco S."/>
            <person name="Kuo A."/>
            <person name="LaButti K."/>
            <person name="Lipzen A."/>
            <person name="Andreopoulos W."/>
            <person name="Pangilinan J."/>
            <person name="Riley R."/>
            <person name="Hundley H."/>
            <person name="Na H."/>
            <person name="Barry K."/>
            <person name="Grigoriev I.V."/>
            <person name="Stajich J.E."/>
            <person name="Kennedy P.G."/>
        </authorList>
    </citation>
    <scope>NUCLEOTIDE SEQUENCE</scope>
    <source>
        <strain evidence="2">FC203</strain>
    </source>
</reference>
<evidence type="ECO:0000256" key="1">
    <source>
        <dbReference type="SAM" id="MobiDB-lite"/>
    </source>
</evidence>
<dbReference type="EMBL" id="JABBWK010000137">
    <property type="protein sequence ID" value="KAG1890584.1"/>
    <property type="molecule type" value="Genomic_DNA"/>
</dbReference>
<feature type="compositionally biased region" description="Basic and acidic residues" evidence="1">
    <location>
        <begin position="65"/>
        <end position="131"/>
    </location>
</feature>
<dbReference type="AlphaFoldDB" id="A0AAD4HE90"/>
<sequence>MGITVSSDPILVTGHVLPMLKIHYDNAAASRPVILFVLVPLHLSLHLYLRQPPWVTSVNSLILPGRKENGDKEEPGWDHEGGPARNHEEGPGRNHEERPGRDYHEGPGRNREERPGRNHHEGLGNHEEIQKARKGPP</sequence>
<dbReference type="Proteomes" id="UP001195769">
    <property type="component" value="Unassembled WGS sequence"/>
</dbReference>
<protein>
    <submittedName>
        <fullName evidence="2">Uncharacterized protein</fullName>
    </submittedName>
</protein>
<evidence type="ECO:0000313" key="3">
    <source>
        <dbReference type="Proteomes" id="UP001195769"/>
    </source>
</evidence>
<dbReference type="RefSeq" id="XP_041217850.1">
    <property type="nucleotide sequence ID" value="XM_041377842.1"/>
</dbReference>
<dbReference type="GeneID" id="64672140"/>
<comment type="caution">
    <text evidence="2">The sequence shown here is derived from an EMBL/GenBank/DDBJ whole genome shotgun (WGS) entry which is preliminary data.</text>
</comment>
<organism evidence="2 3">
    <name type="scientific">Suillus fuscotomentosus</name>
    <dbReference type="NCBI Taxonomy" id="1912939"/>
    <lineage>
        <taxon>Eukaryota</taxon>
        <taxon>Fungi</taxon>
        <taxon>Dikarya</taxon>
        <taxon>Basidiomycota</taxon>
        <taxon>Agaricomycotina</taxon>
        <taxon>Agaricomycetes</taxon>
        <taxon>Agaricomycetidae</taxon>
        <taxon>Boletales</taxon>
        <taxon>Suillineae</taxon>
        <taxon>Suillaceae</taxon>
        <taxon>Suillus</taxon>
    </lineage>
</organism>
<feature type="region of interest" description="Disordered" evidence="1">
    <location>
        <begin position="64"/>
        <end position="137"/>
    </location>
</feature>
<evidence type="ECO:0000313" key="2">
    <source>
        <dbReference type="EMBL" id="KAG1890584.1"/>
    </source>
</evidence>
<proteinExistence type="predicted"/>
<keyword evidence="3" id="KW-1185">Reference proteome</keyword>